<comment type="caution">
    <text evidence="1">The sequence shown here is derived from an EMBL/GenBank/DDBJ whole genome shotgun (WGS) entry which is preliminary data.</text>
</comment>
<dbReference type="EMBL" id="JBJHQE010000006">
    <property type="protein sequence ID" value="MFK9080257.1"/>
    <property type="molecule type" value="Genomic_DNA"/>
</dbReference>
<dbReference type="Proteomes" id="UP001622950">
    <property type="component" value="Unassembled WGS sequence"/>
</dbReference>
<evidence type="ECO:0000313" key="1">
    <source>
        <dbReference type="EMBL" id="MFK9080257.1"/>
    </source>
</evidence>
<evidence type="ECO:0000313" key="2">
    <source>
        <dbReference type="Proteomes" id="UP001622950"/>
    </source>
</evidence>
<sequence>MPTPQQTLIIGFMAALLLVIPFVLSLRRSWIKQGFERATEHTAMTMSNCLAKASEELAAANRQLFAQRLDSAIKIEQLQKELSEHNGSITLALRMDTADLKTLNRMAGVLTLAAETFDALRASGKATEARSAALECVNLASRLQSQNGQSNGRVVQEQAA</sequence>
<name>A0ACC7MRL1_9PSED</name>
<protein>
    <submittedName>
        <fullName evidence="1">Uncharacterized protein</fullName>
    </submittedName>
</protein>
<organism evidence="1 2">
    <name type="scientific">Pseudomonas neuropathica</name>
    <dbReference type="NCBI Taxonomy" id="2730425"/>
    <lineage>
        <taxon>Bacteria</taxon>
        <taxon>Pseudomonadati</taxon>
        <taxon>Pseudomonadota</taxon>
        <taxon>Gammaproteobacteria</taxon>
        <taxon>Pseudomonadales</taxon>
        <taxon>Pseudomonadaceae</taxon>
        <taxon>Pseudomonas</taxon>
    </lineage>
</organism>
<reference evidence="1" key="1">
    <citation type="submission" date="2024-11" db="EMBL/GenBank/DDBJ databases">
        <authorList>
            <person name="Lucas J.A."/>
        </authorList>
    </citation>
    <scope>NUCLEOTIDE SEQUENCE</scope>
    <source>
        <strain evidence="1">Z 8.8</strain>
    </source>
</reference>
<keyword evidence="2" id="KW-1185">Reference proteome</keyword>
<proteinExistence type="predicted"/>
<gene>
    <name evidence="1" type="ORF">ACJEBM_06170</name>
</gene>
<accession>A0ACC7MRL1</accession>